<feature type="transmembrane region" description="Helical" evidence="1">
    <location>
        <begin position="23"/>
        <end position="42"/>
    </location>
</feature>
<keyword evidence="1 3" id="KW-0808">Transferase</keyword>
<dbReference type="EMBL" id="JALHLF010000060">
    <property type="protein sequence ID" value="MCJ2183771.1"/>
    <property type="molecule type" value="Genomic_DNA"/>
</dbReference>
<sequence>MLPVNSAYSADPMPFNARTDRDPIQWCIALSLAFLALLLWRIGFPSAFYFDEVHYVPAARDLLKLVPANREHPMFAKEVIAGFIAAMGDTPLAWRLGPALVGAAGLFGFSRFVWHISGRERATILALVLLATNFMWFVQSRIAMLDMIEAGMCMIGLWQFAAALRARRNGAARLHLAGCALALGLALGAKWSCAPALVVPGLAFFAVRVAQGGPFLASAPPRRNALFGGIAVSEAVVWLGLLPLVVYWLTYLPAMFYADRPVHPLGFIEQHEFMILLQDSVKKPHPYQSLWYMWVADWRDIWYLFKVIGGYQRGIVMLGNPVSMIAGLGALVWSLWAVVRHRRWDALLLVVLYAATLGVWAVNGKPVQFYYHYLLPGAFLMGLLALALDPLFARRDRLRWLGLGIPGLAVLAFAGFFPILSGLPLPSEQFYNVWIWLPSWR</sequence>
<feature type="transmembrane region" description="Helical" evidence="1">
    <location>
        <begin position="346"/>
        <end position="363"/>
    </location>
</feature>
<keyword evidence="1" id="KW-0472">Membrane</keyword>
<gene>
    <name evidence="3" type="ORF">MTR62_13875</name>
</gene>
<comment type="similarity">
    <text evidence="1">Belongs to the glycosyltransferase 39 family.</text>
</comment>
<accession>A0ABT0BFB4</accession>
<feature type="transmembrane region" description="Helical" evidence="1">
    <location>
        <begin position="171"/>
        <end position="191"/>
    </location>
</feature>
<feature type="domain" description="Protein O-mannosyl-transferase C-terminal four TM" evidence="2">
    <location>
        <begin position="267"/>
        <end position="440"/>
    </location>
</feature>
<keyword evidence="1" id="KW-0812">Transmembrane</keyword>
<dbReference type="InterPro" id="IPR027005">
    <property type="entry name" value="PMT-like"/>
</dbReference>
<reference evidence="3" key="1">
    <citation type="submission" date="2022-03" db="EMBL/GenBank/DDBJ databases">
        <title>Identification of a novel bacterium isolated from mangrove sediments.</title>
        <authorList>
            <person name="Pan X."/>
        </authorList>
    </citation>
    <scope>NUCLEOTIDE SEQUENCE</scope>
    <source>
        <strain evidence="3">B1949</strain>
    </source>
</reference>
<feature type="transmembrane region" description="Helical" evidence="1">
    <location>
        <begin position="369"/>
        <end position="388"/>
    </location>
</feature>
<dbReference type="PANTHER" id="PTHR10050:SF53">
    <property type="entry name" value="CHROMOSOME UNDETERMINED SCAFFOLD_67, WHOLE GENOME SHOTGUN SEQUENCE"/>
    <property type="match status" value="1"/>
</dbReference>
<feature type="transmembrane region" description="Helical" evidence="1">
    <location>
        <begin position="144"/>
        <end position="164"/>
    </location>
</feature>
<proteinExistence type="inferred from homology"/>
<protein>
    <recommendedName>
        <fullName evidence="1">Polyprenol-phosphate-mannose--protein mannosyltransferase</fullName>
        <ecNumber evidence="1">2.4.1.-</ecNumber>
    </recommendedName>
</protein>
<evidence type="ECO:0000313" key="4">
    <source>
        <dbReference type="Proteomes" id="UP001162881"/>
    </source>
</evidence>
<keyword evidence="1" id="KW-1003">Cell membrane</keyword>
<feature type="transmembrane region" description="Helical" evidence="1">
    <location>
        <begin position="92"/>
        <end position="110"/>
    </location>
</feature>
<keyword evidence="4" id="KW-1185">Reference proteome</keyword>
<dbReference type="GO" id="GO:0016740">
    <property type="term" value="F:transferase activity"/>
    <property type="evidence" value="ECO:0007669"/>
    <property type="project" value="UniProtKB-KW"/>
</dbReference>
<evidence type="ECO:0000313" key="3">
    <source>
        <dbReference type="EMBL" id="MCJ2183771.1"/>
    </source>
</evidence>
<dbReference type="Pfam" id="PF16192">
    <property type="entry name" value="PMT_4TMC"/>
    <property type="match status" value="1"/>
</dbReference>
<comment type="pathway">
    <text evidence="1">Protein modification; protein glycosylation.</text>
</comment>
<dbReference type="PANTHER" id="PTHR10050">
    <property type="entry name" value="DOLICHYL-PHOSPHATE-MANNOSE--PROTEIN MANNOSYLTRANSFERASE"/>
    <property type="match status" value="1"/>
</dbReference>
<organism evidence="3 4">
    <name type="scientific">Novosphingobium organovorum</name>
    <dbReference type="NCBI Taxonomy" id="2930092"/>
    <lineage>
        <taxon>Bacteria</taxon>
        <taxon>Pseudomonadati</taxon>
        <taxon>Pseudomonadota</taxon>
        <taxon>Alphaproteobacteria</taxon>
        <taxon>Sphingomonadales</taxon>
        <taxon>Sphingomonadaceae</taxon>
        <taxon>Novosphingobium</taxon>
    </lineage>
</organism>
<feature type="transmembrane region" description="Helical" evidence="1">
    <location>
        <begin position="122"/>
        <end position="138"/>
    </location>
</feature>
<dbReference type="EC" id="2.4.1.-" evidence="1"/>
<feature type="transmembrane region" description="Helical" evidence="1">
    <location>
        <begin position="225"/>
        <end position="249"/>
    </location>
</feature>
<keyword evidence="1" id="KW-1133">Transmembrane helix</keyword>
<feature type="transmembrane region" description="Helical" evidence="1">
    <location>
        <begin position="197"/>
        <end position="218"/>
    </location>
</feature>
<name>A0ABT0BFB4_9SPHN</name>
<evidence type="ECO:0000256" key="1">
    <source>
        <dbReference type="RuleBase" id="RU367007"/>
    </source>
</evidence>
<comment type="caution">
    <text evidence="3">The sequence shown here is derived from an EMBL/GenBank/DDBJ whole genome shotgun (WGS) entry which is preliminary data.</text>
</comment>
<keyword evidence="1" id="KW-0328">Glycosyltransferase</keyword>
<comment type="subcellular location">
    <subcellularLocation>
        <location evidence="1">Cell membrane</location>
    </subcellularLocation>
</comment>
<dbReference type="Proteomes" id="UP001162881">
    <property type="component" value="Unassembled WGS sequence"/>
</dbReference>
<feature type="transmembrane region" description="Helical" evidence="1">
    <location>
        <begin position="400"/>
        <end position="420"/>
    </location>
</feature>
<evidence type="ECO:0000259" key="2">
    <source>
        <dbReference type="Pfam" id="PF16192"/>
    </source>
</evidence>
<feature type="transmembrane region" description="Helical" evidence="1">
    <location>
        <begin position="315"/>
        <end position="339"/>
    </location>
</feature>
<comment type="function">
    <text evidence="1">Protein O-mannosyltransferase that catalyzes the transfer of a single mannose residue from a polyprenol phospho-mannosyl lipidic donor to the hydroxyl group of selected serine and threonine residues in acceptor proteins.</text>
</comment>
<dbReference type="InterPro" id="IPR032421">
    <property type="entry name" value="PMT_4TMC"/>
</dbReference>